<evidence type="ECO:0000259" key="11">
    <source>
        <dbReference type="PROSITE" id="PS50011"/>
    </source>
</evidence>
<dbReference type="Gene3D" id="3.30.200.20">
    <property type="entry name" value="Phosphorylase Kinase, domain 1"/>
    <property type="match status" value="1"/>
</dbReference>
<dbReference type="GO" id="GO:0005634">
    <property type="term" value="C:nucleus"/>
    <property type="evidence" value="ECO:0007669"/>
    <property type="project" value="TreeGrafter"/>
</dbReference>
<keyword evidence="6" id="KW-0067">ATP-binding</keyword>
<evidence type="ECO:0000256" key="8">
    <source>
        <dbReference type="ARBA" id="ARBA00039612"/>
    </source>
</evidence>
<dbReference type="PANTHER" id="PTHR24056:SF107">
    <property type="entry name" value="CYCLIN-DEPENDENT KINASE 11A-RELATED"/>
    <property type="match status" value="1"/>
</dbReference>
<evidence type="ECO:0000256" key="6">
    <source>
        <dbReference type="ARBA" id="ARBA00022840"/>
    </source>
</evidence>
<keyword evidence="3" id="KW-0808">Transferase</keyword>
<name>A0A7S3IZ17_9SPIT</name>
<dbReference type="SUPFAM" id="SSF56112">
    <property type="entry name" value="Protein kinase-like (PK-like)"/>
    <property type="match status" value="1"/>
</dbReference>
<protein>
    <recommendedName>
        <fullName evidence="8">Cyclin-dependent kinase 2 homolog</fullName>
    </recommendedName>
    <alternativeName>
        <fullName evidence="9">Cell division control protein 2 homolog</fullName>
    </alternativeName>
    <alternativeName>
        <fullName evidence="10">cdc2-related kinase 2</fullName>
    </alternativeName>
</protein>
<dbReference type="GO" id="GO:0004674">
    <property type="term" value="F:protein serine/threonine kinase activity"/>
    <property type="evidence" value="ECO:0007669"/>
    <property type="project" value="UniProtKB-KW"/>
</dbReference>
<comment type="subunit">
    <text evidence="7">May form a complex composed of at least the catalytic subunit CRK2 and a cyclin.</text>
</comment>
<evidence type="ECO:0000313" key="12">
    <source>
        <dbReference type="EMBL" id="CAE0341435.1"/>
    </source>
</evidence>
<dbReference type="EMBL" id="HBII01000821">
    <property type="protein sequence ID" value="CAE0341435.1"/>
    <property type="molecule type" value="Transcribed_RNA"/>
</dbReference>
<organism evidence="12">
    <name type="scientific">Euplotes harpa</name>
    <dbReference type="NCBI Taxonomy" id="151035"/>
    <lineage>
        <taxon>Eukaryota</taxon>
        <taxon>Sar</taxon>
        <taxon>Alveolata</taxon>
        <taxon>Ciliophora</taxon>
        <taxon>Intramacronucleata</taxon>
        <taxon>Spirotrichea</taxon>
        <taxon>Hypotrichia</taxon>
        <taxon>Euplotida</taxon>
        <taxon>Euplotidae</taxon>
        <taxon>Euplotes</taxon>
    </lineage>
</organism>
<dbReference type="PROSITE" id="PS00108">
    <property type="entry name" value="PROTEIN_KINASE_ST"/>
    <property type="match status" value="1"/>
</dbReference>
<evidence type="ECO:0000256" key="3">
    <source>
        <dbReference type="ARBA" id="ARBA00022679"/>
    </source>
</evidence>
<comment type="similarity">
    <text evidence="1">Belongs to the protein kinase superfamily. CMGC Ser/Thr protein kinase family. CDC2/CDKX subfamily.</text>
</comment>
<reference evidence="12" key="1">
    <citation type="submission" date="2021-01" db="EMBL/GenBank/DDBJ databases">
        <authorList>
            <person name="Corre E."/>
            <person name="Pelletier E."/>
            <person name="Niang G."/>
            <person name="Scheremetjew M."/>
            <person name="Finn R."/>
            <person name="Kale V."/>
            <person name="Holt S."/>
            <person name="Cochrane G."/>
            <person name="Meng A."/>
            <person name="Brown T."/>
            <person name="Cohen L."/>
        </authorList>
    </citation>
    <scope>NUCLEOTIDE SEQUENCE</scope>
    <source>
        <strain evidence="12">FSP1.4</strain>
    </source>
</reference>
<dbReference type="Gene3D" id="1.10.510.10">
    <property type="entry name" value="Transferase(Phosphotransferase) domain 1"/>
    <property type="match status" value="1"/>
</dbReference>
<sequence length="129" mass="15051">MANETEGFPVTSLREIKYLQRLKHPNIVELKEVSVGYRQNNVFLVFDYYETDLANLVDELVSKHEFLQLADIKTIMLKLLKAVEYLHRNEIIHRDLKISNILVSKDGDIRVADFGLARELGPEYKNFTK</sequence>
<keyword evidence="5" id="KW-0418">Kinase</keyword>
<dbReference type="InterPro" id="IPR050108">
    <property type="entry name" value="CDK"/>
</dbReference>
<feature type="domain" description="Protein kinase" evidence="11">
    <location>
        <begin position="1"/>
        <end position="129"/>
    </location>
</feature>
<dbReference type="Pfam" id="PF00069">
    <property type="entry name" value="Pkinase"/>
    <property type="match status" value="1"/>
</dbReference>
<proteinExistence type="inferred from homology"/>
<keyword evidence="4" id="KW-0547">Nucleotide-binding</keyword>
<dbReference type="GO" id="GO:0007346">
    <property type="term" value="P:regulation of mitotic cell cycle"/>
    <property type="evidence" value="ECO:0007669"/>
    <property type="project" value="TreeGrafter"/>
</dbReference>
<evidence type="ECO:0000256" key="7">
    <source>
        <dbReference type="ARBA" id="ARBA00038543"/>
    </source>
</evidence>
<evidence type="ECO:0000256" key="4">
    <source>
        <dbReference type="ARBA" id="ARBA00022741"/>
    </source>
</evidence>
<evidence type="ECO:0000256" key="2">
    <source>
        <dbReference type="ARBA" id="ARBA00022527"/>
    </source>
</evidence>
<accession>A0A7S3IZ17</accession>
<evidence type="ECO:0000256" key="10">
    <source>
        <dbReference type="ARBA" id="ARBA00042858"/>
    </source>
</evidence>
<dbReference type="InterPro" id="IPR000719">
    <property type="entry name" value="Prot_kinase_dom"/>
</dbReference>
<dbReference type="AlphaFoldDB" id="A0A7S3IZ17"/>
<evidence type="ECO:0000256" key="5">
    <source>
        <dbReference type="ARBA" id="ARBA00022777"/>
    </source>
</evidence>
<dbReference type="InterPro" id="IPR011009">
    <property type="entry name" value="Kinase-like_dom_sf"/>
</dbReference>
<dbReference type="InterPro" id="IPR008271">
    <property type="entry name" value="Ser/Thr_kinase_AS"/>
</dbReference>
<dbReference type="PROSITE" id="PS50011">
    <property type="entry name" value="PROTEIN_KINASE_DOM"/>
    <property type="match status" value="1"/>
</dbReference>
<keyword evidence="2" id="KW-0723">Serine/threonine-protein kinase</keyword>
<evidence type="ECO:0000256" key="1">
    <source>
        <dbReference type="ARBA" id="ARBA00006485"/>
    </source>
</evidence>
<dbReference type="PANTHER" id="PTHR24056">
    <property type="entry name" value="CELL DIVISION PROTEIN KINASE"/>
    <property type="match status" value="1"/>
</dbReference>
<evidence type="ECO:0000256" key="9">
    <source>
        <dbReference type="ARBA" id="ARBA00041902"/>
    </source>
</evidence>
<dbReference type="GO" id="GO:0005524">
    <property type="term" value="F:ATP binding"/>
    <property type="evidence" value="ECO:0007669"/>
    <property type="project" value="UniProtKB-KW"/>
</dbReference>
<dbReference type="SMART" id="SM00220">
    <property type="entry name" value="S_TKc"/>
    <property type="match status" value="1"/>
</dbReference>
<gene>
    <name evidence="12" type="ORF">EHAR0213_LOCUS342</name>
</gene>